<dbReference type="GO" id="GO:0046872">
    <property type="term" value="F:metal ion binding"/>
    <property type="evidence" value="ECO:0007669"/>
    <property type="project" value="UniProtKB-KW"/>
</dbReference>
<keyword evidence="4" id="KW-0547">Nucleotide-binding</keyword>
<dbReference type="EMBL" id="UINC01179934">
    <property type="protein sequence ID" value="SVD88868.1"/>
    <property type="molecule type" value="Genomic_DNA"/>
</dbReference>
<evidence type="ECO:0000256" key="1">
    <source>
        <dbReference type="ARBA" id="ARBA00005061"/>
    </source>
</evidence>
<evidence type="ECO:0000256" key="3">
    <source>
        <dbReference type="ARBA" id="ARBA00022723"/>
    </source>
</evidence>
<proteinExistence type="inferred from homology"/>
<comment type="similarity">
    <text evidence="7">Belongs to the QueC family.</text>
</comment>
<dbReference type="SUPFAM" id="SSF52402">
    <property type="entry name" value="Adenine nucleotide alpha hydrolases-like"/>
    <property type="match status" value="1"/>
</dbReference>
<keyword evidence="5" id="KW-0862">Zinc</keyword>
<dbReference type="GO" id="GO:0016874">
    <property type="term" value="F:ligase activity"/>
    <property type="evidence" value="ECO:0007669"/>
    <property type="project" value="UniProtKB-KW"/>
</dbReference>
<dbReference type="PANTHER" id="PTHR42914:SF1">
    <property type="entry name" value="7-CYANO-7-DEAZAGUANINE SYNTHASE"/>
    <property type="match status" value="1"/>
</dbReference>
<dbReference type="Pfam" id="PF06508">
    <property type="entry name" value="QueC"/>
    <property type="match status" value="1"/>
</dbReference>
<dbReference type="CDD" id="cd01995">
    <property type="entry name" value="QueC-like"/>
    <property type="match status" value="1"/>
</dbReference>
<dbReference type="InterPro" id="IPR014729">
    <property type="entry name" value="Rossmann-like_a/b/a_fold"/>
</dbReference>
<evidence type="ECO:0000256" key="2">
    <source>
        <dbReference type="ARBA" id="ARBA00022598"/>
    </source>
</evidence>
<evidence type="ECO:0000256" key="4">
    <source>
        <dbReference type="ARBA" id="ARBA00022741"/>
    </source>
</evidence>
<protein>
    <recommendedName>
        <fullName evidence="8">7-cyano-7-deazaguanine synthase</fullName>
        <ecNumber evidence="8">6.3.4.20</ecNumber>
    </recommendedName>
</protein>
<accession>A0A382Z2A5</accession>
<evidence type="ECO:0000256" key="8">
    <source>
        <dbReference type="ARBA" id="ARBA00039149"/>
    </source>
</evidence>
<evidence type="ECO:0000256" key="5">
    <source>
        <dbReference type="ARBA" id="ARBA00022833"/>
    </source>
</evidence>
<comment type="catalytic activity">
    <reaction evidence="9">
        <text>7-carboxy-7-carbaguanine + NH4(+) + 2 ATP = 7-cyano-7-carbaguanine + 2 AMP + 2 diphosphate + 2 H(+)</text>
        <dbReference type="Rhea" id="RHEA:27982"/>
        <dbReference type="ChEBI" id="CHEBI:15378"/>
        <dbReference type="ChEBI" id="CHEBI:28938"/>
        <dbReference type="ChEBI" id="CHEBI:30616"/>
        <dbReference type="ChEBI" id="CHEBI:33019"/>
        <dbReference type="ChEBI" id="CHEBI:45075"/>
        <dbReference type="ChEBI" id="CHEBI:61036"/>
        <dbReference type="ChEBI" id="CHEBI:456215"/>
        <dbReference type="EC" id="6.3.4.20"/>
    </reaction>
</comment>
<evidence type="ECO:0000313" key="10">
    <source>
        <dbReference type="EMBL" id="SVD88868.1"/>
    </source>
</evidence>
<dbReference type="EC" id="6.3.4.20" evidence="8"/>
<dbReference type="PIRSF" id="PIRSF006293">
    <property type="entry name" value="ExsB"/>
    <property type="match status" value="1"/>
</dbReference>
<dbReference type="PANTHER" id="PTHR42914">
    <property type="entry name" value="7-CYANO-7-DEAZAGUANINE SYNTHASE"/>
    <property type="match status" value="1"/>
</dbReference>
<dbReference type="HAMAP" id="MF_01633">
    <property type="entry name" value="QueC"/>
    <property type="match status" value="1"/>
</dbReference>
<keyword evidence="3" id="KW-0479">Metal-binding</keyword>
<evidence type="ECO:0000256" key="9">
    <source>
        <dbReference type="ARBA" id="ARBA00047890"/>
    </source>
</evidence>
<organism evidence="10">
    <name type="scientific">marine metagenome</name>
    <dbReference type="NCBI Taxonomy" id="408172"/>
    <lineage>
        <taxon>unclassified sequences</taxon>
        <taxon>metagenomes</taxon>
        <taxon>ecological metagenomes</taxon>
    </lineage>
</organism>
<evidence type="ECO:0000256" key="6">
    <source>
        <dbReference type="ARBA" id="ARBA00022840"/>
    </source>
</evidence>
<reference evidence="10" key="1">
    <citation type="submission" date="2018-05" db="EMBL/GenBank/DDBJ databases">
        <authorList>
            <person name="Lanie J.A."/>
            <person name="Ng W.-L."/>
            <person name="Kazmierczak K.M."/>
            <person name="Andrzejewski T.M."/>
            <person name="Davidsen T.M."/>
            <person name="Wayne K.J."/>
            <person name="Tettelin H."/>
            <person name="Glass J.I."/>
            <person name="Rusch D."/>
            <person name="Podicherti R."/>
            <person name="Tsui H.-C.T."/>
            <person name="Winkler M.E."/>
        </authorList>
    </citation>
    <scope>NUCLEOTIDE SEQUENCE</scope>
</reference>
<gene>
    <name evidence="10" type="ORF">METZ01_LOCUS441722</name>
</gene>
<name>A0A382Z2A5_9ZZZZ</name>
<keyword evidence="6" id="KW-0067">ATP-binding</keyword>
<dbReference type="AlphaFoldDB" id="A0A382Z2A5"/>
<dbReference type="NCBIfam" id="TIGR00364">
    <property type="entry name" value="7-cyano-7-deazaguanine synthase QueC"/>
    <property type="match status" value="1"/>
</dbReference>
<comment type="pathway">
    <text evidence="1">Purine metabolism; 7-cyano-7-deazaguanine biosynthesis.</text>
</comment>
<dbReference type="Gene3D" id="3.40.50.620">
    <property type="entry name" value="HUPs"/>
    <property type="match status" value="1"/>
</dbReference>
<dbReference type="InterPro" id="IPR018317">
    <property type="entry name" value="QueC"/>
</dbReference>
<evidence type="ECO:0000256" key="7">
    <source>
        <dbReference type="ARBA" id="ARBA00037993"/>
    </source>
</evidence>
<dbReference type="GO" id="GO:0005524">
    <property type="term" value="F:ATP binding"/>
    <property type="evidence" value="ECO:0007669"/>
    <property type="project" value="UniProtKB-KW"/>
</dbReference>
<keyword evidence="2" id="KW-0436">Ligase</keyword>
<sequence length="223" mass="24716">MNINNIAIVLVSGGMDSCVSAASAIFDGYQPAFLHLNYKQLTENRELRAFHEIGDYYNVKERMVVDITHLATLGGSCLTDKKIIVPDANLDNIDIPISYVPFRNANLLAVAVSWAEVIYADKIYVGAVEEDSSGYPDCRRSFFDAFEQVIFEGTKPETSISIVTPLIKLTKQDIIIKGQKLNAPLHLTWSCYKQEDTPCGECDSCALRARGFQQAGVRDPIDS</sequence>